<reference evidence="2" key="2">
    <citation type="journal article" date="2021" name="PeerJ">
        <title>Extensive microbial diversity within the chicken gut microbiome revealed by metagenomics and culture.</title>
        <authorList>
            <person name="Gilroy R."/>
            <person name="Ravi A."/>
            <person name="Getino M."/>
            <person name="Pursley I."/>
            <person name="Horton D.L."/>
            <person name="Alikhan N.F."/>
            <person name="Baker D."/>
            <person name="Gharbi K."/>
            <person name="Hall N."/>
            <person name="Watson M."/>
            <person name="Adriaenssens E.M."/>
            <person name="Foster-Nyarko E."/>
            <person name="Jarju S."/>
            <person name="Secka A."/>
            <person name="Antonio M."/>
            <person name="Oren A."/>
            <person name="Chaudhuri R.R."/>
            <person name="La Ragione R."/>
            <person name="Hildebrand F."/>
            <person name="Pallen M.J."/>
        </authorList>
    </citation>
    <scope>NUCLEOTIDE SEQUENCE</scope>
    <source>
        <strain evidence="2">CHK193-30670</strain>
    </source>
</reference>
<keyword evidence="1" id="KW-1133">Transmembrane helix</keyword>
<dbReference type="AlphaFoldDB" id="A0A9D1IPC0"/>
<evidence type="ECO:0000313" key="3">
    <source>
        <dbReference type="Proteomes" id="UP000824074"/>
    </source>
</evidence>
<reference evidence="2" key="1">
    <citation type="submission" date="2020-10" db="EMBL/GenBank/DDBJ databases">
        <authorList>
            <person name="Gilroy R."/>
        </authorList>
    </citation>
    <scope>NUCLEOTIDE SEQUENCE</scope>
    <source>
        <strain evidence="2">CHK193-30670</strain>
    </source>
</reference>
<comment type="caution">
    <text evidence="2">The sequence shown here is derived from an EMBL/GenBank/DDBJ whole genome shotgun (WGS) entry which is preliminary data.</text>
</comment>
<feature type="transmembrane region" description="Helical" evidence="1">
    <location>
        <begin position="213"/>
        <end position="234"/>
    </location>
</feature>
<evidence type="ECO:0000256" key="1">
    <source>
        <dbReference type="SAM" id="Phobius"/>
    </source>
</evidence>
<dbReference type="Proteomes" id="UP000824074">
    <property type="component" value="Unassembled WGS sequence"/>
</dbReference>
<organism evidence="2 3">
    <name type="scientific">Candidatus Aphodocola excrementigallinarum</name>
    <dbReference type="NCBI Taxonomy" id="2840670"/>
    <lineage>
        <taxon>Bacteria</taxon>
        <taxon>Bacillati</taxon>
        <taxon>Bacillota</taxon>
        <taxon>Bacilli</taxon>
        <taxon>Candidatus Aphodocola</taxon>
    </lineage>
</organism>
<name>A0A9D1IPC0_9FIRM</name>
<keyword evidence="1" id="KW-0472">Membrane</keyword>
<proteinExistence type="predicted"/>
<gene>
    <name evidence="2" type="ORF">IAB68_03160</name>
</gene>
<protein>
    <submittedName>
        <fullName evidence="2">Uncharacterized protein</fullName>
    </submittedName>
</protein>
<accession>A0A9D1IPC0</accession>
<evidence type="ECO:0000313" key="2">
    <source>
        <dbReference type="EMBL" id="HIU40276.1"/>
    </source>
</evidence>
<dbReference type="EMBL" id="DVMT01000031">
    <property type="protein sequence ID" value="HIU40276.1"/>
    <property type="molecule type" value="Genomic_DNA"/>
</dbReference>
<sequence length="236" mass="27281">MNSNYNDIIDVILTLVDDEEIRSDIAVSGSIVPYLVANKESLEHHTDFYILVKNKKMDLIRSKIRKLTKEYEFDFVTDSKKYSNEDYGFKVKYQGTTIGFFPYSIIDNNLTIKTYSINKEKDSIALKKKKIPNVRKSSVIRLINFQKKQIRIMTPEFVLADKETREKEPGNPTDETMYLLDKICDESVLKVVRKSVSEEDVKITTKDLNNNNYILIAILAGLVILLVVVAYICFKK</sequence>
<keyword evidence="1" id="KW-0812">Transmembrane</keyword>